<keyword evidence="1" id="KW-0378">Hydrolase</keyword>
<name>T1CWH3_9ZZZZ</name>
<dbReference type="InterPro" id="IPR029058">
    <property type="entry name" value="AB_hydrolase_fold"/>
</dbReference>
<dbReference type="InterPro" id="IPR001563">
    <property type="entry name" value="Peptidase_S10"/>
</dbReference>
<dbReference type="Gene3D" id="3.40.50.1820">
    <property type="entry name" value="alpha/beta hydrolase"/>
    <property type="match status" value="1"/>
</dbReference>
<dbReference type="EMBL" id="AUZX01003579">
    <property type="protein sequence ID" value="EQD73519.1"/>
    <property type="molecule type" value="Genomic_DNA"/>
</dbReference>
<proteinExistence type="predicted"/>
<gene>
    <name evidence="1" type="ORF">B1A_04906</name>
</gene>
<accession>T1CWH3</accession>
<evidence type="ECO:0000313" key="1">
    <source>
        <dbReference type="EMBL" id="EQD73519.1"/>
    </source>
</evidence>
<dbReference type="Pfam" id="PF00450">
    <property type="entry name" value="Peptidase_S10"/>
    <property type="match status" value="1"/>
</dbReference>
<dbReference type="SUPFAM" id="SSF53474">
    <property type="entry name" value="alpha/beta-Hydrolases"/>
    <property type="match status" value="1"/>
</dbReference>
<sequence>MIQRSLAALLAGAALAVAPVICAAGVSAKGGVHAAQPAAKTVVTHGSVVVDGKRIDYTATAGTIILRNKAGKPTASMFYVAYTKDGVRDMGRRPVTFAYNGGPGFASALVDVGGFGPRRIEWPAPGQIQAEQPPYRLVPNAYSILKTTDLVFIDAVGTGYSRIIGAGKPAMFYGINGDARSFRQFIERYIQRNDRFESPKFLLGRELRHHALGGSGAGSGGQGRLSRRRHPVLVGARFPDPELHSGQRSAL</sequence>
<reference evidence="1" key="1">
    <citation type="submission" date="2013-08" db="EMBL/GenBank/DDBJ databases">
        <authorList>
            <person name="Mendez C."/>
            <person name="Richter M."/>
            <person name="Ferrer M."/>
            <person name="Sanchez J."/>
        </authorList>
    </citation>
    <scope>NUCLEOTIDE SEQUENCE</scope>
</reference>
<organism evidence="1">
    <name type="scientific">mine drainage metagenome</name>
    <dbReference type="NCBI Taxonomy" id="410659"/>
    <lineage>
        <taxon>unclassified sequences</taxon>
        <taxon>metagenomes</taxon>
        <taxon>ecological metagenomes</taxon>
    </lineage>
</organism>
<dbReference type="AlphaFoldDB" id="T1CWH3"/>
<dbReference type="GO" id="GO:0004185">
    <property type="term" value="F:serine-type carboxypeptidase activity"/>
    <property type="evidence" value="ECO:0007669"/>
    <property type="project" value="InterPro"/>
</dbReference>
<comment type="caution">
    <text evidence="1">The sequence shown here is derived from an EMBL/GenBank/DDBJ whole genome shotgun (WGS) entry which is preliminary data.</text>
</comment>
<dbReference type="GO" id="GO:0006508">
    <property type="term" value="P:proteolysis"/>
    <property type="evidence" value="ECO:0007669"/>
    <property type="project" value="InterPro"/>
</dbReference>
<keyword evidence="1" id="KW-0645">Protease</keyword>
<protein>
    <submittedName>
        <fullName evidence="1">Serine-type carboxypeptidase family protein</fullName>
    </submittedName>
</protein>
<keyword evidence="1" id="KW-0121">Carboxypeptidase</keyword>
<reference evidence="1" key="2">
    <citation type="journal article" date="2014" name="ISME J.">
        <title>Microbial stratification in low pH oxic and suboxic macroscopic growths along an acid mine drainage.</title>
        <authorList>
            <person name="Mendez-Garcia C."/>
            <person name="Mesa V."/>
            <person name="Sprenger R.R."/>
            <person name="Richter M."/>
            <person name="Diez M.S."/>
            <person name="Solano J."/>
            <person name="Bargiela R."/>
            <person name="Golyshina O.V."/>
            <person name="Manteca A."/>
            <person name="Ramos J.L."/>
            <person name="Gallego J.R."/>
            <person name="Llorente I."/>
            <person name="Martins Dos Santos V.A."/>
            <person name="Jensen O.N."/>
            <person name="Pelaez A.I."/>
            <person name="Sanchez J."/>
            <person name="Ferrer M."/>
        </authorList>
    </citation>
    <scope>NUCLEOTIDE SEQUENCE</scope>
</reference>